<dbReference type="GO" id="GO:0009349">
    <property type="term" value="C:riboflavin synthase complex"/>
    <property type="evidence" value="ECO:0007669"/>
    <property type="project" value="UniProtKB-UniRule"/>
</dbReference>
<dbReference type="PANTHER" id="PTHR21058:SF0">
    <property type="entry name" value="6,7-DIMETHYL-8-RIBITYLLUMAZINE SYNTHASE"/>
    <property type="match status" value="1"/>
</dbReference>
<evidence type="ECO:0000256" key="4">
    <source>
        <dbReference type="ARBA" id="ARBA00022619"/>
    </source>
</evidence>
<comment type="catalytic activity">
    <reaction evidence="6 7">
        <text>(2S)-2-hydroxy-3-oxobutyl phosphate + 5-amino-6-(D-ribitylamino)uracil = 6,7-dimethyl-8-(1-D-ribityl)lumazine + phosphate + 2 H2O + H(+)</text>
        <dbReference type="Rhea" id="RHEA:26152"/>
        <dbReference type="ChEBI" id="CHEBI:15377"/>
        <dbReference type="ChEBI" id="CHEBI:15378"/>
        <dbReference type="ChEBI" id="CHEBI:15934"/>
        <dbReference type="ChEBI" id="CHEBI:43474"/>
        <dbReference type="ChEBI" id="CHEBI:58201"/>
        <dbReference type="ChEBI" id="CHEBI:58830"/>
        <dbReference type="EC" id="2.5.1.78"/>
    </reaction>
</comment>
<name>A0A507E2L9_9FUNG</name>
<dbReference type="UniPathway" id="UPA00275">
    <property type="reaction ID" value="UER00404"/>
</dbReference>
<evidence type="ECO:0000256" key="5">
    <source>
        <dbReference type="ARBA" id="ARBA00022679"/>
    </source>
</evidence>
<dbReference type="EC" id="2.5.1.78" evidence="3 7"/>
<dbReference type="AlphaFoldDB" id="A0A507E2L9"/>
<dbReference type="STRING" id="109895.A0A507E2L9"/>
<dbReference type="Proteomes" id="UP000318582">
    <property type="component" value="Unassembled WGS sequence"/>
</dbReference>
<dbReference type="GO" id="GO:0009231">
    <property type="term" value="P:riboflavin biosynthetic process"/>
    <property type="evidence" value="ECO:0007669"/>
    <property type="project" value="UniProtKB-UniPathway"/>
</dbReference>
<protein>
    <recommendedName>
        <fullName evidence="3 7">6,7-dimethyl-8-ribityllumazine synthase</fullName>
        <shortName evidence="7">DMRL synthase</shortName>
        <ecNumber evidence="3 7">2.5.1.78</ecNumber>
    </recommendedName>
</protein>
<dbReference type="GO" id="GO:0005758">
    <property type="term" value="C:mitochondrial intermembrane space"/>
    <property type="evidence" value="ECO:0007669"/>
    <property type="project" value="TreeGrafter"/>
</dbReference>
<evidence type="ECO:0000256" key="3">
    <source>
        <dbReference type="ARBA" id="ARBA00012664"/>
    </source>
</evidence>
<comment type="similarity">
    <text evidence="2 7">Belongs to the DMRL synthase family.</text>
</comment>
<gene>
    <name evidence="8" type="primary">RIB4</name>
    <name evidence="8" type="ORF">PhCBS80983_g03390</name>
</gene>
<dbReference type="Gene3D" id="3.40.50.960">
    <property type="entry name" value="Lumazine/riboflavin synthase"/>
    <property type="match status" value="1"/>
</dbReference>
<keyword evidence="5 7" id="KW-0808">Transferase</keyword>
<sequence length="166" mass="17550">MEHFEKGLVPPKQRADGKGLRILIVHTRWNLPVVTALLNGCVNSLKEHGVTDITIRDVAGCFELPFGVSSLLSQGTYDAAIAIGVLIKGSTMHFEYIADASTSGLMRVGLDSKKPVIFGVLTCLTEEQSKQRAGIAGPNGDEGHNHGADWGAAAVEMARLNGAGKA</sequence>
<comment type="pathway">
    <text evidence="1 7">Cofactor biosynthesis; riboflavin biosynthesis; riboflavin from 2-hydroxy-3-oxobutyl phosphate and 5-amino-6-(D-ribitylamino)uracil: step 1/2.</text>
</comment>
<comment type="function">
    <text evidence="7">Catalyzes the formation of 6,7-dimethyl-8-ribityllumazine by condensation of 5-amino-6-(D-ribitylamino)uracil with 3,4-dihydroxy-2-butanone 4-phosphate. This is the penultimate step in the biosynthesis of riboflavin.</text>
</comment>
<evidence type="ECO:0000256" key="1">
    <source>
        <dbReference type="ARBA" id="ARBA00004917"/>
    </source>
</evidence>
<dbReference type="GO" id="GO:0000906">
    <property type="term" value="F:6,7-dimethyl-8-ribityllumazine synthase activity"/>
    <property type="evidence" value="ECO:0007669"/>
    <property type="project" value="UniProtKB-EC"/>
</dbReference>
<evidence type="ECO:0000256" key="2">
    <source>
        <dbReference type="ARBA" id="ARBA00007424"/>
    </source>
</evidence>
<dbReference type="InterPro" id="IPR036467">
    <property type="entry name" value="LS/RS_sf"/>
</dbReference>
<dbReference type="Pfam" id="PF00885">
    <property type="entry name" value="DMRL_synthase"/>
    <property type="match status" value="1"/>
</dbReference>
<accession>A0A507E2L9</accession>
<evidence type="ECO:0000313" key="8">
    <source>
        <dbReference type="EMBL" id="TPX58084.1"/>
    </source>
</evidence>
<keyword evidence="4 7" id="KW-0686">Riboflavin biosynthesis</keyword>
<dbReference type="EMBL" id="QEAQ01000042">
    <property type="protein sequence ID" value="TPX58084.1"/>
    <property type="molecule type" value="Genomic_DNA"/>
</dbReference>
<evidence type="ECO:0000313" key="9">
    <source>
        <dbReference type="Proteomes" id="UP000318582"/>
    </source>
</evidence>
<dbReference type="SUPFAM" id="SSF52121">
    <property type="entry name" value="Lumazine synthase"/>
    <property type="match status" value="1"/>
</dbReference>
<evidence type="ECO:0000256" key="7">
    <source>
        <dbReference type="RuleBase" id="RU003795"/>
    </source>
</evidence>
<keyword evidence="9" id="KW-1185">Reference proteome</keyword>
<reference evidence="8 9" key="1">
    <citation type="journal article" date="2019" name="Sci. Rep.">
        <title>Comparative genomics of chytrid fungi reveal insights into the obligate biotrophic and pathogenic lifestyle of Synchytrium endobioticum.</title>
        <authorList>
            <person name="van de Vossenberg B.T.L.H."/>
            <person name="Warris S."/>
            <person name="Nguyen H.D.T."/>
            <person name="van Gent-Pelzer M.P.E."/>
            <person name="Joly D.L."/>
            <person name="van de Geest H.C."/>
            <person name="Bonants P.J.M."/>
            <person name="Smith D.S."/>
            <person name="Levesque C.A."/>
            <person name="van der Lee T.A.J."/>
        </authorList>
    </citation>
    <scope>NUCLEOTIDE SEQUENCE [LARGE SCALE GENOMIC DNA]</scope>
    <source>
        <strain evidence="8 9">CBS 809.83</strain>
    </source>
</reference>
<dbReference type="HAMAP" id="MF_00178">
    <property type="entry name" value="Lumazine_synth"/>
    <property type="match status" value="1"/>
</dbReference>
<organism evidence="8 9">
    <name type="scientific">Powellomyces hirtus</name>
    <dbReference type="NCBI Taxonomy" id="109895"/>
    <lineage>
        <taxon>Eukaryota</taxon>
        <taxon>Fungi</taxon>
        <taxon>Fungi incertae sedis</taxon>
        <taxon>Chytridiomycota</taxon>
        <taxon>Chytridiomycota incertae sedis</taxon>
        <taxon>Chytridiomycetes</taxon>
        <taxon>Spizellomycetales</taxon>
        <taxon>Powellomycetaceae</taxon>
        <taxon>Powellomyces</taxon>
    </lineage>
</organism>
<dbReference type="InterPro" id="IPR034964">
    <property type="entry name" value="LS"/>
</dbReference>
<dbReference type="PANTHER" id="PTHR21058">
    <property type="entry name" value="6,7-DIMETHYL-8-RIBITYLLUMAZINE SYNTHASE DMRL SYNTHASE LUMAZINE SYNTHASE"/>
    <property type="match status" value="1"/>
</dbReference>
<comment type="caution">
    <text evidence="8">The sequence shown here is derived from an EMBL/GenBank/DDBJ whole genome shotgun (WGS) entry which is preliminary data.</text>
</comment>
<proteinExistence type="inferred from homology"/>
<dbReference type="InterPro" id="IPR002180">
    <property type="entry name" value="LS/RS"/>
</dbReference>
<evidence type="ECO:0000256" key="6">
    <source>
        <dbReference type="ARBA" id="ARBA00048785"/>
    </source>
</evidence>
<dbReference type="NCBIfam" id="TIGR00114">
    <property type="entry name" value="lumazine-synth"/>
    <property type="match status" value="1"/>
</dbReference>
<dbReference type="CDD" id="cd09209">
    <property type="entry name" value="Lumazine_synthase-I"/>
    <property type="match status" value="1"/>
</dbReference>